<dbReference type="Proteomes" id="UP001497516">
    <property type="component" value="Chromosome 4"/>
</dbReference>
<keyword evidence="2" id="KW-1185">Reference proteome</keyword>
<organism evidence="1 2">
    <name type="scientific">Linum trigynum</name>
    <dbReference type="NCBI Taxonomy" id="586398"/>
    <lineage>
        <taxon>Eukaryota</taxon>
        <taxon>Viridiplantae</taxon>
        <taxon>Streptophyta</taxon>
        <taxon>Embryophyta</taxon>
        <taxon>Tracheophyta</taxon>
        <taxon>Spermatophyta</taxon>
        <taxon>Magnoliopsida</taxon>
        <taxon>eudicotyledons</taxon>
        <taxon>Gunneridae</taxon>
        <taxon>Pentapetalae</taxon>
        <taxon>rosids</taxon>
        <taxon>fabids</taxon>
        <taxon>Malpighiales</taxon>
        <taxon>Linaceae</taxon>
        <taxon>Linum</taxon>
    </lineage>
</organism>
<evidence type="ECO:0000313" key="1">
    <source>
        <dbReference type="EMBL" id="CAL1382399.1"/>
    </source>
</evidence>
<evidence type="ECO:0000313" key="2">
    <source>
        <dbReference type="Proteomes" id="UP001497516"/>
    </source>
</evidence>
<reference evidence="1 2" key="1">
    <citation type="submission" date="2024-04" db="EMBL/GenBank/DDBJ databases">
        <authorList>
            <person name="Fracassetti M."/>
        </authorList>
    </citation>
    <scope>NUCLEOTIDE SEQUENCE [LARGE SCALE GENOMIC DNA]</scope>
</reference>
<protein>
    <submittedName>
        <fullName evidence="1">Uncharacterized protein</fullName>
    </submittedName>
</protein>
<dbReference type="EMBL" id="OZ034817">
    <property type="protein sequence ID" value="CAL1382399.1"/>
    <property type="molecule type" value="Genomic_DNA"/>
</dbReference>
<dbReference type="AlphaFoldDB" id="A0AAV2E945"/>
<gene>
    <name evidence="1" type="ORF">LTRI10_LOCUS23726</name>
</gene>
<sequence length="85" mass="9277">MCNQTWCCGRFLGKHQPPEAFIQMFDQPRNLNNESKSSSSTSLVLLEYRGLGLSTYGSLSTSDACVDACFGALLLSYSSPYTGHS</sequence>
<proteinExistence type="predicted"/>
<accession>A0AAV2E945</accession>
<name>A0AAV2E945_9ROSI</name>